<dbReference type="KEGG" id="ahel:Q31a_58910"/>
<protein>
    <recommendedName>
        <fullName evidence="4">DUF3467 domain-containing protein</fullName>
    </recommendedName>
</protein>
<dbReference type="Pfam" id="PF11950">
    <property type="entry name" value="DUF3467"/>
    <property type="match status" value="2"/>
</dbReference>
<evidence type="ECO:0000313" key="3">
    <source>
        <dbReference type="Proteomes" id="UP000318017"/>
    </source>
</evidence>
<keyword evidence="3" id="KW-1185">Reference proteome</keyword>
<reference evidence="2 3" key="1">
    <citation type="submission" date="2019-02" db="EMBL/GenBank/DDBJ databases">
        <title>Deep-cultivation of Planctomycetes and their phenomic and genomic characterization uncovers novel biology.</title>
        <authorList>
            <person name="Wiegand S."/>
            <person name="Jogler M."/>
            <person name="Boedeker C."/>
            <person name="Pinto D."/>
            <person name="Vollmers J."/>
            <person name="Rivas-Marin E."/>
            <person name="Kohn T."/>
            <person name="Peeters S.H."/>
            <person name="Heuer A."/>
            <person name="Rast P."/>
            <person name="Oberbeckmann S."/>
            <person name="Bunk B."/>
            <person name="Jeske O."/>
            <person name="Meyerdierks A."/>
            <person name="Storesund J.E."/>
            <person name="Kallscheuer N."/>
            <person name="Luecker S."/>
            <person name="Lage O.M."/>
            <person name="Pohl T."/>
            <person name="Merkel B.J."/>
            <person name="Hornburger P."/>
            <person name="Mueller R.-W."/>
            <person name="Bruemmer F."/>
            <person name="Labrenz M."/>
            <person name="Spormann A.M."/>
            <person name="Op den Camp H."/>
            <person name="Overmann J."/>
            <person name="Amann R."/>
            <person name="Jetten M.S.M."/>
            <person name="Mascher T."/>
            <person name="Medema M.H."/>
            <person name="Devos D.P."/>
            <person name="Kaster A.-K."/>
            <person name="Ovreas L."/>
            <person name="Rohde M."/>
            <person name="Galperin M.Y."/>
            <person name="Jogler C."/>
        </authorList>
    </citation>
    <scope>NUCLEOTIDE SEQUENCE [LARGE SCALE GENOMIC DNA]</scope>
    <source>
        <strain evidence="2 3">Q31a</strain>
    </source>
</reference>
<dbReference type="Proteomes" id="UP000318017">
    <property type="component" value="Chromosome"/>
</dbReference>
<evidence type="ECO:0000313" key="2">
    <source>
        <dbReference type="EMBL" id="QDV27502.1"/>
    </source>
</evidence>
<organism evidence="2 3">
    <name type="scientific">Aureliella helgolandensis</name>
    <dbReference type="NCBI Taxonomy" id="2527968"/>
    <lineage>
        <taxon>Bacteria</taxon>
        <taxon>Pseudomonadati</taxon>
        <taxon>Planctomycetota</taxon>
        <taxon>Planctomycetia</taxon>
        <taxon>Pirellulales</taxon>
        <taxon>Pirellulaceae</taxon>
        <taxon>Aureliella</taxon>
    </lineage>
</organism>
<sequence length="268" mass="29034">MNSFHPEDRPDPSEQPIRARVPEHISGGAFSTGVIVMTAQTEFILDFVQNLGRPHQIVARVVMPHNVLPQLVDALQRNIELYRGRWGELPQVVQAGIVPGQPQRSSSDDSGETHAEELAPPSAEPNSAAGGAPAGGSSQLGNPTGNSTSESSPQSTSSNESASQPADDELREPPLGAGTRQTTAQEVYDDLKIRDEFLSGAYANAVMIGHGPHEFSFDFITNFYPHSAVSSRVFLAAGQVPRLYDSLKGTWEQLRRRLDDRPDGQLPF</sequence>
<proteinExistence type="predicted"/>
<name>A0A518GFX9_9BACT</name>
<feature type="compositionally biased region" description="Low complexity" evidence="1">
    <location>
        <begin position="118"/>
        <end position="137"/>
    </location>
</feature>
<dbReference type="AlphaFoldDB" id="A0A518GFX9"/>
<accession>A0A518GFX9</accession>
<evidence type="ECO:0000256" key="1">
    <source>
        <dbReference type="SAM" id="MobiDB-lite"/>
    </source>
</evidence>
<feature type="compositionally biased region" description="Low complexity" evidence="1">
    <location>
        <begin position="146"/>
        <end position="165"/>
    </location>
</feature>
<dbReference type="RefSeq" id="WP_231690956.1">
    <property type="nucleotide sequence ID" value="NZ_CP036298.1"/>
</dbReference>
<gene>
    <name evidence="2" type="ORF">Q31a_58910</name>
</gene>
<dbReference type="EMBL" id="CP036298">
    <property type="protein sequence ID" value="QDV27502.1"/>
    <property type="molecule type" value="Genomic_DNA"/>
</dbReference>
<evidence type="ECO:0008006" key="4">
    <source>
        <dbReference type="Google" id="ProtNLM"/>
    </source>
</evidence>
<feature type="region of interest" description="Disordered" evidence="1">
    <location>
        <begin position="98"/>
        <end position="183"/>
    </location>
</feature>
<dbReference type="InterPro" id="IPR021857">
    <property type="entry name" value="DUF3467"/>
</dbReference>